<dbReference type="Gene3D" id="3.30.565.10">
    <property type="entry name" value="Histidine kinase-like ATPase, C-terminal domain"/>
    <property type="match status" value="1"/>
</dbReference>
<accession>A0A1C0AC82</accession>
<dbReference type="SUPFAM" id="SSF55781">
    <property type="entry name" value="GAF domain-like"/>
    <property type="match status" value="1"/>
</dbReference>
<dbReference type="InterPro" id="IPR029016">
    <property type="entry name" value="GAF-like_dom_sf"/>
</dbReference>
<sequence length="630" mass="71187">MNRSILKINNLSSSNSEGYSIENINLDLNYGEVHSLVVENESISELFIKTLATYLRGESLAEIFAELPLEEVEGELNFKGKVISEEHKQKLSEIGFLLKRFPLTNSFSIAENLFDLKYPTKRWFNFIDWKEVNKRAKDILTSFNFGLDHKAKVSTLSTEEKKLVAIAKVFLKEPEVIIINEMTDKLGSESTSKVYEIIHNYKKSGGSILYITKSWEEALKISDRISILANSRIKGTLSAAEAKKSPQKLLNMLVDYNYREAESSSSDEREILDAVFKAAEFLTSEYELKDVLLLLAKEVSKVMNADGCIINLIDENTGTVIDSLEFKLKKDLEATLKKKSILNISKEDNFYYSNANDKEFYSLFKKINKVRTIICIPLLIRSHVSGIIQIFYEGFYLHSEEEAKYLSAFARQAALAIEDTRLMGRSALLQESHHRIKNNLQAIVNLISLQKIFISKNSDKSIDDILDNIILRIKSIATVHDILSKDKFGRSITNLKTLIKIIVRFINLDKKVEVNLELDDIFIAYNKASSIALIVNELVSNSVEHAFPNGGDGTLEIKCKRLEEVILLVIKDNGVGIPQDFNLAKLNSLGLSTVDSIIRNEFKGEVKFSNLEQGTKVIIKLPIKSISLGS</sequence>
<keyword evidence="2" id="KW-0902">Two-component regulatory system</keyword>
<comment type="caution">
    <text evidence="5">The sequence shown here is derived from an EMBL/GenBank/DDBJ whole genome shotgun (WGS) entry which is preliminary data.</text>
</comment>
<evidence type="ECO:0000259" key="4">
    <source>
        <dbReference type="PROSITE" id="PS50893"/>
    </source>
</evidence>
<dbReference type="GO" id="GO:0005524">
    <property type="term" value="F:ATP binding"/>
    <property type="evidence" value="ECO:0007669"/>
    <property type="project" value="InterPro"/>
</dbReference>
<dbReference type="EMBL" id="LWDV01000006">
    <property type="protein sequence ID" value="OCL27991.1"/>
    <property type="molecule type" value="Genomic_DNA"/>
</dbReference>
<dbReference type="InterPro" id="IPR036890">
    <property type="entry name" value="HATPase_C_sf"/>
</dbReference>
<evidence type="ECO:0000313" key="5">
    <source>
        <dbReference type="EMBL" id="OCL27991.1"/>
    </source>
</evidence>
<dbReference type="SUPFAM" id="SSF52540">
    <property type="entry name" value="P-loop containing nucleoside triphosphate hydrolases"/>
    <property type="match status" value="1"/>
</dbReference>
<dbReference type="InterPro" id="IPR003439">
    <property type="entry name" value="ABC_transporter-like_ATP-bd"/>
</dbReference>
<dbReference type="InterPro" id="IPR027417">
    <property type="entry name" value="P-loop_NTPase"/>
</dbReference>
<dbReference type="InterPro" id="IPR003018">
    <property type="entry name" value="GAF"/>
</dbReference>
<dbReference type="Proteomes" id="UP000093514">
    <property type="component" value="Unassembled WGS sequence"/>
</dbReference>
<dbReference type="InterPro" id="IPR003594">
    <property type="entry name" value="HATPase_dom"/>
</dbReference>
<dbReference type="PROSITE" id="PS50893">
    <property type="entry name" value="ABC_TRANSPORTER_2"/>
    <property type="match status" value="1"/>
</dbReference>
<dbReference type="InterPro" id="IPR005467">
    <property type="entry name" value="His_kinase_dom"/>
</dbReference>
<dbReference type="Pfam" id="PF02518">
    <property type="entry name" value="HATPase_c"/>
    <property type="match status" value="1"/>
</dbReference>
<gene>
    <name evidence="5" type="ORF">U472_01975</name>
</gene>
<dbReference type="GO" id="GO:0016301">
    <property type="term" value="F:kinase activity"/>
    <property type="evidence" value="ECO:0007669"/>
    <property type="project" value="UniProtKB-KW"/>
</dbReference>
<keyword evidence="6" id="KW-1185">Reference proteome</keyword>
<dbReference type="OrthoDB" id="9767435at2"/>
<dbReference type="AlphaFoldDB" id="A0A1C0AC82"/>
<dbReference type="SUPFAM" id="SSF55874">
    <property type="entry name" value="ATPase domain of HSP90 chaperone/DNA topoisomerase II/histidine kinase"/>
    <property type="match status" value="1"/>
</dbReference>
<proteinExistence type="predicted"/>
<reference evidence="5 6" key="2">
    <citation type="submission" date="2016-08" db="EMBL/GenBank/DDBJ databases">
        <title>Orenia metallireducens sp. nov. strain Z6, a Novel Metal-reducing Firmicute from the Deep Subsurface.</title>
        <authorList>
            <person name="Maxim B.I."/>
            <person name="Kenneth K."/>
            <person name="Flynn T.M."/>
            <person name="Oloughlin E.J."/>
            <person name="Locke R.A."/>
            <person name="Weber J.R."/>
            <person name="Egan S.M."/>
            <person name="Mackie R.I."/>
            <person name="Cann I.K."/>
        </authorList>
    </citation>
    <scope>NUCLEOTIDE SEQUENCE [LARGE SCALE GENOMIC DNA]</scope>
    <source>
        <strain evidence="5 6">Z6</strain>
    </source>
</reference>
<feature type="domain" description="ABC transporter" evidence="4">
    <location>
        <begin position="6"/>
        <end position="255"/>
    </location>
</feature>
<dbReference type="SMART" id="SM00065">
    <property type="entry name" value="GAF"/>
    <property type="match status" value="1"/>
</dbReference>
<dbReference type="GO" id="GO:0016887">
    <property type="term" value="F:ATP hydrolysis activity"/>
    <property type="evidence" value="ECO:0007669"/>
    <property type="project" value="InterPro"/>
</dbReference>
<dbReference type="Gene3D" id="3.40.50.300">
    <property type="entry name" value="P-loop containing nucleotide triphosphate hydrolases"/>
    <property type="match status" value="1"/>
</dbReference>
<dbReference type="Pfam" id="PF13492">
    <property type="entry name" value="GAF_3"/>
    <property type="match status" value="1"/>
</dbReference>
<dbReference type="RefSeq" id="WP_068714992.1">
    <property type="nucleotide sequence ID" value="NZ_LWDV01000006.1"/>
</dbReference>
<dbReference type="Pfam" id="PF00005">
    <property type="entry name" value="ABC_tran"/>
    <property type="match status" value="1"/>
</dbReference>
<protein>
    <submittedName>
        <fullName evidence="5">Uncharacterized protein</fullName>
    </submittedName>
</protein>
<dbReference type="GO" id="GO:0000160">
    <property type="term" value="P:phosphorelay signal transduction system"/>
    <property type="evidence" value="ECO:0007669"/>
    <property type="project" value="UniProtKB-KW"/>
</dbReference>
<dbReference type="SMART" id="SM00387">
    <property type="entry name" value="HATPase_c"/>
    <property type="match status" value="1"/>
</dbReference>
<feature type="domain" description="Histidine kinase" evidence="3">
    <location>
        <begin position="431"/>
        <end position="625"/>
    </location>
</feature>
<name>A0A1C0AC82_9FIRM</name>
<dbReference type="PROSITE" id="PS50109">
    <property type="entry name" value="HIS_KIN"/>
    <property type="match status" value="1"/>
</dbReference>
<reference evidence="6" key="1">
    <citation type="submission" date="2016-07" db="EMBL/GenBank/DDBJ databases">
        <authorList>
            <person name="Florea S."/>
            <person name="Webb J.S."/>
            <person name="Jaromczyk J."/>
            <person name="Schardl C.L."/>
        </authorList>
    </citation>
    <scope>NUCLEOTIDE SEQUENCE [LARGE SCALE GENOMIC DNA]</scope>
    <source>
        <strain evidence="6">Z6</strain>
    </source>
</reference>
<dbReference type="Pfam" id="PF07568">
    <property type="entry name" value="HisKA_2"/>
    <property type="match status" value="1"/>
</dbReference>
<keyword evidence="1" id="KW-0418">Kinase</keyword>
<evidence type="ECO:0000256" key="2">
    <source>
        <dbReference type="ARBA" id="ARBA00023012"/>
    </source>
</evidence>
<dbReference type="InterPro" id="IPR011495">
    <property type="entry name" value="Sig_transdc_His_kin_sub2_dim/P"/>
</dbReference>
<dbReference type="Gene3D" id="3.30.450.40">
    <property type="match status" value="1"/>
</dbReference>
<keyword evidence="1" id="KW-0808">Transferase</keyword>
<dbReference type="PANTHER" id="PTHR43065:SF23">
    <property type="entry name" value="SENSOR HISTIDINE KINASE PDTAS"/>
    <property type="match status" value="1"/>
</dbReference>
<dbReference type="PANTHER" id="PTHR43065">
    <property type="entry name" value="SENSOR HISTIDINE KINASE"/>
    <property type="match status" value="1"/>
</dbReference>
<organism evidence="5 6">
    <name type="scientific">Orenia metallireducens</name>
    <dbReference type="NCBI Taxonomy" id="1413210"/>
    <lineage>
        <taxon>Bacteria</taxon>
        <taxon>Bacillati</taxon>
        <taxon>Bacillota</taxon>
        <taxon>Clostridia</taxon>
        <taxon>Halanaerobiales</taxon>
        <taxon>Halobacteroidaceae</taxon>
        <taxon>Orenia</taxon>
    </lineage>
</organism>
<evidence type="ECO:0000256" key="1">
    <source>
        <dbReference type="ARBA" id="ARBA00022777"/>
    </source>
</evidence>
<evidence type="ECO:0000313" key="6">
    <source>
        <dbReference type="Proteomes" id="UP000093514"/>
    </source>
</evidence>
<evidence type="ECO:0000259" key="3">
    <source>
        <dbReference type="PROSITE" id="PS50109"/>
    </source>
</evidence>